<feature type="region of interest" description="Disordered" evidence="1">
    <location>
        <begin position="223"/>
        <end position="243"/>
    </location>
</feature>
<dbReference type="Gene3D" id="3.30.60.30">
    <property type="match status" value="3"/>
</dbReference>
<feature type="domain" description="Kazal-like" evidence="3">
    <location>
        <begin position="24"/>
        <end position="61"/>
    </location>
</feature>
<feature type="domain" description="Kazal-like" evidence="3">
    <location>
        <begin position="144"/>
        <end position="179"/>
    </location>
</feature>
<evidence type="ECO:0000256" key="1">
    <source>
        <dbReference type="SAM" id="MobiDB-lite"/>
    </source>
</evidence>
<evidence type="ECO:0000313" key="4">
    <source>
        <dbReference type="EMBL" id="PCG76938.1"/>
    </source>
</evidence>
<proteinExistence type="predicted"/>
<name>A0A2A4JZ28_HELVI</name>
<dbReference type="InterPro" id="IPR036058">
    <property type="entry name" value="Kazal_dom_sf"/>
</dbReference>
<evidence type="ECO:0000259" key="3">
    <source>
        <dbReference type="PROSITE" id="PS51465"/>
    </source>
</evidence>
<dbReference type="AlphaFoldDB" id="A0A2A4JZ28"/>
<protein>
    <recommendedName>
        <fullName evidence="3">Kazal-like domain-containing protein</fullName>
    </recommendedName>
</protein>
<feature type="compositionally biased region" description="Pro residues" evidence="1">
    <location>
        <begin position="223"/>
        <end position="236"/>
    </location>
</feature>
<dbReference type="PANTHER" id="PTHR21312:SF30">
    <property type="entry name" value="SERINE PROTEASE INHIBITOR KAZAL-TYPE 11-RELATED"/>
    <property type="match status" value="1"/>
</dbReference>
<keyword evidence="2" id="KW-0732">Signal</keyword>
<dbReference type="PROSITE" id="PS51465">
    <property type="entry name" value="KAZAL_2"/>
    <property type="match status" value="3"/>
</dbReference>
<dbReference type="Pfam" id="PF07648">
    <property type="entry name" value="Kazal_2"/>
    <property type="match status" value="2"/>
</dbReference>
<dbReference type="EMBL" id="NWSH01000367">
    <property type="protein sequence ID" value="PCG76938.1"/>
    <property type="molecule type" value="Genomic_DNA"/>
</dbReference>
<dbReference type="STRING" id="7102.A0A2A4JZ28"/>
<dbReference type="PANTHER" id="PTHR21312">
    <property type="entry name" value="SERINE PROTEASE INHIBITOR"/>
    <property type="match status" value="1"/>
</dbReference>
<comment type="caution">
    <text evidence="4">The sequence shown here is derived from an EMBL/GenBank/DDBJ whole genome shotgun (WGS) entry which is preliminary data.</text>
</comment>
<reference evidence="4" key="1">
    <citation type="submission" date="2017-09" db="EMBL/GenBank/DDBJ databases">
        <title>Contemporary evolution of a Lepidopteran species, Heliothis virescens, in response to modern agricultural practices.</title>
        <authorList>
            <person name="Fritz M.L."/>
            <person name="Deyonke A.M."/>
            <person name="Papanicolaou A."/>
            <person name="Micinski S."/>
            <person name="Westbrook J."/>
            <person name="Gould F."/>
        </authorList>
    </citation>
    <scope>NUCLEOTIDE SEQUENCE [LARGE SCALE GENOMIC DNA]</scope>
    <source>
        <strain evidence="4">HvINT-</strain>
        <tissue evidence="4">Whole body</tissue>
    </source>
</reference>
<evidence type="ECO:0000256" key="2">
    <source>
        <dbReference type="SAM" id="SignalP"/>
    </source>
</evidence>
<feature type="chain" id="PRO_5012224082" description="Kazal-like domain-containing protein" evidence="2">
    <location>
        <begin position="30"/>
        <end position="243"/>
    </location>
</feature>
<dbReference type="SMART" id="SM00280">
    <property type="entry name" value="KAZAL"/>
    <property type="match status" value="3"/>
</dbReference>
<feature type="domain" description="Kazal-like" evidence="3">
    <location>
        <begin position="68"/>
        <end position="119"/>
    </location>
</feature>
<dbReference type="CDD" id="cd00104">
    <property type="entry name" value="KAZAL_FS"/>
    <property type="match status" value="3"/>
</dbReference>
<dbReference type="InterPro" id="IPR002350">
    <property type="entry name" value="Kazal_dom"/>
</dbReference>
<dbReference type="SUPFAM" id="SSF100895">
    <property type="entry name" value="Kazal-type serine protease inhibitors"/>
    <property type="match status" value="3"/>
</dbReference>
<accession>A0A2A4JZ28</accession>
<dbReference type="Pfam" id="PF00050">
    <property type="entry name" value="Kazal_1"/>
    <property type="match status" value="1"/>
</dbReference>
<organism evidence="4">
    <name type="scientific">Heliothis virescens</name>
    <name type="common">Tobacco budworm moth</name>
    <dbReference type="NCBI Taxonomy" id="7102"/>
    <lineage>
        <taxon>Eukaryota</taxon>
        <taxon>Metazoa</taxon>
        <taxon>Ecdysozoa</taxon>
        <taxon>Arthropoda</taxon>
        <taxon>Hexapoda</taxon>
        <taxon>Insecta</taxon>
        <taxon>Pterygota</taxon>
        <taxon>Neoptera</taxon>
        <taxon>Endopterygota</taxon>
        <taxon>Lepidoptera</taxon>
        <taxon>Glossata</taxon>
        <taxon>Ditrysia</taxon>
        <taxon>Noctuoidea</taxon>
        <taxon>Noctuidae</taxon>
        <taxon>Heliothinae</taxon>
        <taxon>Heliothis</taxon>
    </lineage>
</organism>
<sequence length="243" mass="26571">MDPVASLHTVLRNILTIACVLSLNKYALASFCPISYQIIGPVCGTDGVTYPSMCDLEAARLIDDSLDVAQLKPCNDYCNEKWDPICGTDMVTYANLCMFEQGVKVNENLKVFHVGQCLTPIGLLILAQISRSFAVYRGCEGRGPVCGNDGQTYKTLCQLLWAKIDDSDLQVLHDGGCHGEFLFAPAEDGDAVSSRFKEIFENLIQKFQSVSKLSSIMPFGWPPLGPLSPQDPPIPKPSSDSEE</sequence>
<gene>
    <name evidence="4" type="ORF">B5V51_8361</name>
</gene>
<feature type="signal peptide" evidence="2">
    <location>
        <begin position="1"/>
        <end position="29"/>
    </location>
</feature>